<proteinExistence type="predicted"/>
<comment type="caution">
    <text evidence="1">The sequence shown here is derived from an EMBL/GenBank/DDBJ whole genome shotgun (WGS) entry which is preliminary data.</text>
</comment>
<gene>
    <name evidence="1" type="ORF">A5U30_001661</name>
</gene>
<dbReference type="AlphaFoldDB" id="A0A828NSP2"/>
<evidence type="ECO:0000313" key="1">
    <source>
        <dbReference type="EMBL" id="EFM8154066.1"/>
    </source>
</evidence>
<dbReference type="Pfam" id="PF17400">
    <property type="entry name" value="DUF5406"/>
    <property type="match status" value="1"/>
</dbReference>
<sequence>MNNSTTAIMNYDPNMTLCGRIAKQTVRLTLGQWEYRETFEVAVVGNLTGLDVIRSAIENLYENLPYEEIHNAKTGSTEVYATVRIGDLECTDEELLGEYWLESMLIAAEIISIEPAGTFS</sequence>
<dbReference type="RefSeq" id="WP_332378736.1">
    <property type="nucleotide sequence ID" value="NZ_JAVDCF010000002.1"/>
</dbReference>
<organism evidence="1 2">
    <name type="scientific">Escherichia coli</name>
    <dbReference type="NCBI Taxonomy" id="562"/>
    <lineage>
        <taxon>Bacteria</taxon>
        <taxon>Pseudomonadati</taxon>
        <taxon>Pseudomonadota</taxon>
        <taxon>Gammaproteobacteria</taxon>
        <taxon>Enterobacterales</taxon>
        <taxon>Enterobacteriaceae</taxon>
        <taxon>Escherichia</taxon>
    </lineage>
</organism>
<name>A0A828NSP2_ECOLX</name>
<protein>
    <submittedName>
        <fullName evidence="1">DUF5406 domain-containing protein</fullName>
    </submittedName>
</protein>
<dbReference type="InterPro" id="IPR035387">
    <property type="entry name" value="DUF5406"/>
</dbReference>
<evidence type="ECO:0000313" key="2">
    <source>
        <dbReference type="Proteomes" id="UP000555763"/>
    </source>
</evidence>
<dbReference type="EMBL" id="AATLZG010000009">
    <property type="protein sequence ID" value="EFM8154066.1"/>
    <property type="molecule type" value="Genomic_DNA"/>
</dbReference>
<accession>A0A828NSP2</accession>
<reference evidence="1 2" key="1">
    <citation type="submission" date="2020-02" db="EMBL/GenBank/DDBJ databases">
        <authorList>
            <consortium name="PulseNet: The National Subtyping Network for Foodborne Disease Surveillance"/>
            <person name="Tarr C.L."/>
            <person name="Trees E."/>
            <person name="Katz L.S."/>
            <person name="Carleton-Romer H.A."/>
            <person name="Stroika S."/>
            <person name="Kucerova Z."/>
            <person name="Roache K.F."/>
            <person name="Sabol A.L."/>
            <person name="Besser J."/>
            <person name="Gerner-Smidt P."/>
        </authorList>
    </citation>
    <scope>NUCLEOTIDE SEQUENCE [LARGE SCALE GENOMIC DNA]</scope>
    <source>
        <strain evidence="1 2">PNUSAE002719</strain>
    </source>
</reference>
<dbReference type="Proteomes" id="UP000555763">
    <property type="component" value="Unassembled WGS sequence"/>
</dbReference>